<evidence type="ECO:0000313" key="2">
    <source>
        <dbReference type="EMBL" id="QAY68628.1"/>
    </source>
</evidence>
<sequence>MILDTFNLPHREAPQPEAARAQAPDPLAVHRDPSRRPIVSGGTIGAHARVYGNYDWVRVADLSVHAAQGAVGKGIALERALMHTVYCAPARTVAALRQRRAVARERGTLPPAPPSTPTPGEGVQL</sequence>
<evidence type="ECO:0000256" key="1">
    <source>
        <dbReference type="SAM" id="MobiDB-lite"/>
    </source>
</evidence>
<dbReference type="RefSeq" id="WP_129186031.1">
    <property type="nucleotide sequence ID" value="NZ_CP035493.1"/>
</dbReference>
<feature type="region of interest" description="Disordered" evidence="1">
    <location>
        <begin position="1"/>
        <end position="40"/>
    </location>
</feature>
<feature type="compositionally biased region" description="Low complexity" evidence="1">
    <location>
        <begin position="15"/>
        <end position="24"/>
    </location>
</feature>
<organism evidence="2 3">
    <name type="scientific">Xylanimonas protaetiae</name>
    <dbReference type="NCBI Taxonomy" id="2509457"/>
    <lineage>
        <taxon>Bacteria</taxon>
        <taxon>Bacillati</taxon>
        <taxon>Actinomycetota</taxon>
        <taxon>Actinomycetes</taxon>
        <taxon>Micrococcales</taxon>
        <taxon>Promicromonosporaceae</taxon>
        <taxon>Xylanimonas</taxon>
    </lineage>
</organism>
<dbReference type="AlphaFoldDB" id="A0A4P6FDG6"/>
<dbReference type="KEGG" id="xya:ET471_00010"/>
<reference evidence="2 3" key="1">
    <citation type="submission" date="2019-01" db="EMBL/GenBank/DDBJ databases">
        <title>Genome sequencing of strain FW10M-9.</title>
        <authorList>
            <person name="Heo J."/>
            <person name="Kim S.-J."/>
            <person name="Kim J.-S."/>
            <person name="Hong S.-B."/>
            <person name="Kwon S.-W."/>
        </authorList>
    </citation>
    <scope>NUCLEOTIDE SEQUENCE [LARGE SCALE GENOMIC DNA]</scope>
    <source>
        <strain evidence="2 3">FW10M-9</strain>
    </source>
</reference>
<dbReference type="Proteomes" id="UP000292118">
    <property type="component" value="Chromosome"/>
</dbReference>
<gene>
    <name evidence="2" type="ORF">ET471_00010</name>
</gene>
<keyword evidence="3" id="KW-1185">Reference proteome</keyword>
<protein>
    <submittedName>
        <fullName evidence="2">Uncharacterized protein</fullName>
    </submittedName>
</protein>
<proteinExistence type="predicted"/>
<feature type="region of interest" description="Disordered" evidence="1">
    <location>
        <begin position="104"/>
        <end position="125"/>
    </location>
</feature>
<evidence type="ECO:0000313" key="3">
    <source>
        <dbReference type="Proteomes" id="UP000292118"/>
    </source>
</evidence>
<dbReference type="EMBL" id="CP035493">
    <property type="protein sequence ID" value="QAY68628.1"/>
    <property type="molecule type" value="Genomic_DNA"/>
</dbReference>
<name>A0A4P6FDG6_9MICO</name>
<accession>A0A4P6FDG6</accession>